<sequence>MSFISVRLCVCLLLGWLLPFGSSAETLENAFWRVDIDPQTLAVRVSPSGQSALQASSGVKARRVSALKTTPEHLSWQWDEGAWHLEARLQQRDLLLTIKARSAGVLEFLNQPGDAMGKALIWPMAEGHYVPRGDTVWQQFLVAQGEINTTQDLSLPLWGMDHGAFTLTWLLTNPFNNRLRLHPQGEALRLSASHAFTALDVSVPLTFRLSLDAPDPLAGARRYRQWLIDNGEYQTLQSKFEKTPEGRKLLGAAHVYLWGNDLLALDDIQSWERLTQVLASDDPLAVQLRKRLDKKALVLLSGSHAQLQLWQRVTLLRSLNNAFNSVARQAWQRDAQPGVSRLVSRYGELRGEVARLFAGALADDPSTWGGALSLQGIKSLQASGLSRLWLGLGEGWEGGLWHPEAVRAGVQAGYLIAPYDSYETALATHENSDWVTAHLGSDAYRQCAIVLKDGTFKAGFQQSGHYTDPRCVRPLMEARVAAVQAAAGFNSWFLDAYATGMLFDSYRPGATMTQMQNAGANVSASQWLAEAQALPSGSEDGNAVTARGILFAHGMQTPVIGWGDPELSQHTSSRWYLGSWYPPEQPDVFFKPVPIKEPYRTVHFNPTTRLPLYQTVFHGSVITAHHWLFDSLKLVNVRQENELTQLLYNVPPLYHLSSGTLGERLPVIQRQDRFFRPLHERLGTQAMTAFSWLTRDRLVQQTTFADGTRLVANFDGKPRELGTHSFAGHSVTAVGPDGAVSVYHATGEGG</sequence>
<name>A0ABS9I8H2_9PSED</name>
<evidence type="ECO:0000313" key="3">
    <source>
        <dbReference type="Proteomes" id="UP001162905"/>
    </source>
</evidence>
<keyword evidence="3" id="KW-1185">Reference proteome</keyword>
<feature type="signal peptide" evidence="1">
    <location>
        <begin position="1"/>
        <end position="24"/>
    </location>
</feature>
<dbReference type="Proteomes" id="UP001162905">
    <property type="component" value="Unassembled WGS sequence"/>
</dbReference>
<evidence type="ECO:0000256" key="1">
    <source>
        <dbReference type="SAM" id="SignalP"/>
    </source>
</evidence>
<dbReference type="InterPro" id="IPR021459">
    <property type="entry name" value="GH101-related"/>
</dbReference>
<gene>
    <name evidence="2" type="ORF">L4G47_14115</name>
</gene>
<dbReference type="GO" id="GO:0016787">
    <property type="term" value="F:hydrolase activity"/>
    <property type="evidence" value="ECO:0007669"/>
    <property type="project" value="UniProtKB-KW"/>
</dbReference>
<reference evidence="2" key="1">
    <citation type="submission" date="2022-01" db="EMBL/GenBank/DDBJ databases">
        <title>Pseudomonas sp. nov. isolated from Antarctic regolith.</title>
        <authorList>
            <person name="Novakova D."/>
            <person name="Sedlar K."/>
        </authorList>
    </citation>
    <scope>NUCLEOTIDE SEQUENCE</scope>
    <source>
        <strain evidence="2">P2647</strain>
    </source>
</reference>
<feature type="chain" id="PRO_5046310769" evidence="1">
    <location>
        <begin position="25"/>
        <end position="750"/>
    </location>
</feature>
<accession>A0ABS9I8H2</accession>
<comment type="caution">
    <text evidence="2">The sequence shown here is derived from an EMBL/GenBank/DDBJ whole genome shotgun (WGS) entry which is preliminary data.</text>
</comment>
<proteinExistence type="predicted"/>
<protein>
    <submittedName>
        <fullName evidence="2">Glycoside hydrolase</fullName>
    </submittedName>
</protein>
<evidence type="ECO:0000313" key="2">
    <source>
        <dbReference type="EMBL" id="MCF7543351.1"/>
    </source>
</evidence>
<dbReference type="RefSeq" id="WP_237252861.1">
    <property type="nucleotide sequence ID" value="NZ_JAKJXE010000003.1"/>
</dbReference>
<keyword evidence="2" id="KW-0378">Hydrolase</keyword>
<organism evidence="2 3">
    <name type="scientific">Pseudomonas petrae</name>
    <dbReference type="NCBI Taxonomy" id="2912190"/>
    <lineage>
        <taxon>Bacteria</taxon>
        <taxon>Pseudomonadati</taxon>
        <taxon>Pseudomonadota</taxon>
        <taxon>Gammaproteobacteria</taxon>
        <taxon>Pseudomonadales</taxon>
        <taxon>Pseudomonadaceae</taxon>
        <taxon>Pseudomonas</taxon>
    </lineage>
</organism>
<keyword evidence="1" id="KW-0732">Signal</keyword>
<dbReference type="Pfam" id="PF11308">
    <property type="entry name" value="Glyco_hydro_129"/>
    <property type="match status" value="1"/>
</dbReference>
<dbReference type="EMBL" id="JAKJXH010000013">
    <property type="protein sequence ID" value="MCF7543351.1"/>
    <property type="molecule type" value="Genomic_DNA"/>
</dbReference>